<dbReference type="OrthoDB" id="5059218at2759"/>
<dbReference type="Pfam" id="PF03720">
    <property type="entry name" value="UDPG_MGDP_dh_C"/>
    <property type="match status" value="1"/>
</dbReference>
<dbReference type="PANTHER" id="PTHR11374:SF3">
    <property type="entry name" value="UDP-GLUCOSE 6-DEHYDROGENASE"/>
    <property type="match status" value="1"/>
</dbReference>
<feature type="active site" description="Nucleophile" evidence="8">
    <location>
        <position position="289"/>
    </location>
</feature>
<dbReference type="InterPro" id="IPR001732">
    <property type="entry name" value="UDP-Glc/GDP-Man_DH_N"/>
</dbReference>
<dbReference type="InterPro" id="IPR036291">
    <property type="entry name" value="NAD(P)-bd_dom_sf"/>
</dbReference>
<feature type="domain" description="UDP-glucose/GDP-mannose dehydrogenase C-terminal" evidence="11">
    <location>
        <begin position="345"/>
        <end position="441"/>
    </location>
</feature>
<feature type="region of interest" description="Disordered" evidence="10">
    <location>
        <begin position="447"/>
        <end position="504"/>
    </location>
</feature>
<dbReference type="Gene3D" id="3.40.50.720">
    <property type="entry name" value="NAD(P)-binding Rossmann-like Domain"/>
    <property type="match status" value="2"/>
</dbReference>
<feature type="binding site" evidence="9">
    <location>
        <begin position="17"/>
        <end position="22"/>
    </location>
    <ligand>
        <name>NAD(+)</name>
        <dbReference type="ChEBI" id="CHEBI:57540"/>
    </ligand>
</feature>
<dbReference type="InterPro" id="IPR008927">
    <property type="entry name" value="6-PGluconate_DH-like_C_sf"/>
</dbReference>
<comment type="catalytic activity">
    <reaction evidence="7">
        <text>UDP-alpha-D-glucose + 2 NAD(+) + H2O = UDP-alpha-D-glucuronate + 2 NADH + 3 H(+)</text>
        <dbReference type="Rhea" id="RHEA:23596"/>
        <dbReference type="ChEBI" id="CHEBI:15377"/>
        <dbReference type="ChEBI" id="CHEBI:15378"/>
        <dbReference type="ChEBI" id="CHEBI:57540"/>
        <dbReference type="ChEBI" id="CHEBI:57945"/>
        <dbReference type="ChEBI" id="CHEBI:58052"/>
        <dbReference type="ChEBI" id="CHEBI:58885"/>
        <dbReference type="EC" id="1.1.1.22"/>
    </reaction>
</comment>
<dbReference type="InterPro" id="IPR036220">
    <property type="entry name" value="UDP-Glc/GDP-Man_DH_C_sf"/>
</dbReference>
<dbReference type="RefSeq" id="XP_013260335.1">
    <property type="nucleotide sequence ID" value="XM_013404881.1"/>
</dbReference>
<evidence type="ECO:0000256" key="9">
    <source>
        <dbReference type="PIRSR" id="PIRSR500133-3"/>
    </source>
</evidence>
<evidence type="ECO:0000256" key="2">
    <source>
        <dbReference type="ARBA" id="ARBA00006601"/>
    </source>
</evidence>
<feature type="compositionally biased region" description="Polar residues" evidence="10">
    <location>
        <begin position="472"/>
        <end position="481"/>
    </location>
</feature>
<protein>
    <recommendedName>
        <fullName evidence="4">UDP-glucose 6-dehydrogenase</fullName>
        <ecNumber evidence="3">1.1.1.22</ecNumber>
    </recommendedName>
</protein>
<dbReference type="GO" id="GO:0003979">
    <property type="term" value="F:UDP-glucose 6-dehydrogenase activity"/>
    <property type="evidence" value="ECO:0007669"/>
    <property type="project" value="UniProtKB-EC"/>
</dbReference>
<dbReference type="InterPro" id="IPR028356">
    <property type="entry name" value="UDPglc_DH_euk"/>
</dbReference>
<evidence type="ECO:0000259" key="11">
    <source>
        <dbReference type="SMART" id="SM00984"/>
    </source>
</evidence>
<proteinExistence type="inferred from homology"/>
<dbReference type="UniPathway" id="UPA00038">
    <property type="reaction ID" value="UER00491"/>
</dbReference>
<dbReference type="GO" id="GO:0051287">
    <property type="term" value="F:NAD binding"/>
    <property type="evidence" value="ECO:0007669"/>
    <property type="project" value="InterPro"/>
</dbReference>
<dbReference type="EC" id="1.1.1.22" evidence="3"/>
<dbReference type="GO" id="GO:0005634">
    <property type="term" value="C:nucleus"/>
    <property type="evidence" value="ECO:0007669"/>
    <property type="project" value="TreeGrafter"/>
</dbReference>
<dbReference type="HOGENOM" id="CLU_023810_7_0_1"/>
<dbReference type="PIRSF" id="PIRSF500133">
    <property type="entry name" value="UDPglc_DH_euk"/>
    <property type="match status" value="1"/>
</dbReference>
<evidence type="ECO:0000256" key="7">
    <source>
        <dbReference type="ARBA" id="ARBA00047473"/>
    </source>
</evidence>
<evidence type="ECO:0000256" key="5">
    <source>
        <dbReference type="ARBA" id="ARBA00023002"/>
    </source>
</evidence>
<feature type="binding site" evidence="9">
    <location>
        <begin position="289"/>
        <end position="292"/>
    </location>
    <ligand>
        <name>NAD(+)</name>
        <dbReference type="ChEBI" id="CHEBI:57540"/>
    </ligand>
</feature>
<feature type="compositionally biased region" description="Low complexity" evidence="10">
    <location>
        <begin position="482"/>
        <end position="496"/>
    </location>
</feature>
<dbReference type="InterPro" id="IPR017476">
    <property type="entry name" value="UDP-Glc/GDP-Man"/>
</dbReference>
<keyword evidence="5" id="KW-0560">Oxidoreductase</keyword>
<dbReference type="InterPro" id="IPR014026">
    <property type="entry name" value="UDP-Glc/GDP-Man_DH_dimer"/>
</dbReference>
<evidence type="ECO:0000256" key="3">
    <source>
        <dbReference type="ARBA" id="ARBA00012954"/>
    </source>
</evidence>
<dbReference type="SUPFAM" id="SSF52413">
    <property type="entry name" value="UDP-glucose/GDP-mannose dehydrogenase C-terminal domain"/>
    <property type="match status" value="1"/>
</dbReference>
<dbReference type="SMART" id="SM00984">
    <property type="entry name" value="UDPG_MGDP_dh_C"/>
    <property type="match status" value="1"/>
</dbReference>
<comment type="pathway">
    <text evidence="1">Nucleotide-sugar biosynthesis; UDP-alpha-D-glucuronate biosynthesis; UDP-alpha-D-glucuronate from UDP-alpha-D-glucose: step 1/1.</text>
</comment>
<dbReference type="AlphaFoldDB" id="A0A072PQH1"/>
<evidence type="ECO:0000256" key="1">
    <source>
        <dbReference type="ARBA" id="ARBA00004701"/>
    </source>
</evidence>
<evidence type="ECO:0000256" key="8">
    <source>
        <dbReference type="PIRSR" id="PIRSR500133-1"/>
    </source>
</evidence>
<dbReference type="InterPro" id="IPR014027">
    <property type="entry name" value="UDP-Glc/GDP-Man_DH_C"/>
</dbReference>
<keyword evidence="13" id="KW-1185">Reference proteome</keyword>
<gene>
    <name evidence="12" type="ORF">A1O9_05665</name>
</gene>
<evidence type="ECO:0000256" key="4">
    <source>
        <dbReference type="ARBA" id="ARBA00015132"/>
    </source>
</evidence>
<dbReference type="SUPFAM" id="SSF51735">
    <property type="entry name" value="NAD(P)-binding Rossmann-fold domains"/>
    <property type="match status" value="1"/>
</dbReference>
<dbReference type="NCBIfam" id="TIGR03026">
    <property type="entry name" value="NDP-sugDHase"/>
    <property type="match status" value="1"/>
</dbReference>
<evidence type="ECO:0000256" key="10">
    <source>
        <dbReference type="SAM" id="MobiDB-lite"/>
    </source>
</evidence>
<dbReference type="PANTHER" id="PTHR11374">
    <property type="entry name" value="UDP-GLUCOSE DEHYDROGENASE/UDP-MANNAC DEHYDROGENASE"/>
    <property type="match status" value="1"/>
</dbReference>
<accession>A0A072PQH1</accession>
<dbReference type="Pfam" id="PF03721">
    <property type="entry name" value="UDPG_MGDP_dh_N"/>
    <property type="match status" value="1"/>
</dbReference>
<reference evidence="12 13" key="1">
    <citation type="submission" date="2013-03" db="EMBL/GenBank/DDBJ databases">
        <title>The Genome Sequence of Exophiala aquamarina CBS 119918.</title>
        <authorList>
            <consortium name="The Broad Institute Genomics Platform"/>
            <person name="Cuomo C."/>
            <person name="de Hoog S."/>
            <person name="Gorbushina A."/>
            <person name="Walker B."/>
            <person name="Young S.K."/>
            <person name="Zeng Q."/>
            <person name="Gargeya S."/>
            <person name="Fitzgerald M."/>
            <person name="Haas B."/>
            <person name="Abouelleil A."/>
            <person name="Allen A.W."/>
            <person name="Alvarado L."/>
            <person name="Arachchi H.M."/>
            <person name="Berlin A.M."/>
            <person name="Chapman S.B."/>
            <person name="Gainer-Dewar J."/>
            <person name="Goldberg J."/>
            <person name="Griggs A."/>
            <person name="Gujja S."/>
            <person name="Hansen M."/>
            <person name="Howarth C."/>
            <person name="Imamovic A."/>
            <person name="Ireland A."/>
            <person name="Larimer J."/>
            <person name="McCowan C."/>
            <person name="Murphy C."/>
            <person name="Pearson M."/>
            <person name="Poon T.W."/>
            <person name="Priest M."/>
            <person name="Roberts A."/>
            <person name="Saif S."/>
            <person name="Shea T."/>
            <person name="Sisk P."/>
            <person name="Sykes S."/>
            <person name="Wortman J."/>
            <person name="Nusbaum C."/>
            <person name="Birren B."/>
        </authorList>
    </citation>
    <scope>NUCLEOTIDE SEQUENCE [LARGE SCALE GENOMIC DNA]</scope>
    <source>
        <strain evidence="12 13">CBS 119918</strain>
    </source>
</reference>
<dbReference type="FunFam" id="1.20.5.100:FF:000001">
    <property type="entry name" value="UDP-glucose 6-dehydrogenase"/>
    <property type="match status" value="1"/>
</dbReference>
<dbReference type="GO" id="GO:0006024">
    <property type="term" value="P:glycosaminoglycan biosynthetic process"/>
    <property type="evidence" value="ECO:0007669"/>
    <property type="project" value="TreeGrafter"/>
</dbReference>
<dbReference type="Proteomes" id="UP000027920">
    <property type="component" value="Unassembled WGS sequence"/>
</dbReference>
<dbReference type="Pfam" id="PF00984">
    <property type="entry name" value="UDPG_MGDP_dh"/>
    <property type="match status" value="1"/>
</dbReference>
<name>A0A072PQH1_9EURO</name>
<comment type="caution">
    <text evidence="12">The sequence shown here is derived from an EMBL/GenBank/DDBJ whole genome shotgun (WGS) entry which is preliminary data.</text>
</comment>
<organism evidence="12 13">
    <name type="scientific">Exophiala aquamarina CBS 119918</name>
    <dbReference type="NCBI Taxonomy" id="1182545"/>
    <lineage>
        <taxon>Eukaryota</taxon>
        <taxon>Fungi</taxon>
        <taxon>Dikarya</taxon>
        <taxon>Ascomycota</taxon>
        <taxon>Pezizomycotina</taxon>
        <taxon>Eurotiomycetes</taxon>
        <taxon>Chaetothyriomycetidae</taxon>
        <taxon>Chaetothyriales</taxon>
        <taxon>Herpotrichiellaceae</taxon>
        <taxon>Exophiala</taxon>
    </lineage>
</organism>
<dbReference type="SUPFAM" id="SSF48179">
    <property type="entry name" value="6-phosphogluconate dehydrogenase C-terminal domain-like"/>
    <property type="match status" value="1"/>
</dbReference>
<dbReference type="EMBL" id="AMGV01000004">
    <property type="protein sequence ID" value="KEF57745.1"/>
    <property type="molecule type" value="Genomic_DNA"/>
</dbReference>
<evidence type="ECO:0000313" key="12">
    <source>
        <dbReference type="EMBL" id="KEF57745.1"/>
    </source>
</evidence>
<dbReference type="GO" id="GO:0006065">
    <property type="term" value="P:UDP-glucuronate biosynthetic process"/>
    <property type="evidence" value="ECO:0007669"/>
    <property type="project" value="UniProtKB-UniPathway"/>
</dbReference>
<feature type="binding site" evidence="9">
    <location>
        <begin position="102"/>
        <end position="106"/>
    </location>
    <ligand>
        <name>NAD(+)</name>
        <dbReference type="ChEBI" id="CHEBI:57540"/>
    </ligand>
</feature>
<dbReference type="FunFam" id="3.40.50.720:FF:000032">
    <property type="entry name" value="UDP-glucose 6-dehydrogenase"/>
    <property type="match status" value="1"/>
</dbReference>
<feature type="binding site" evidence="9">
    <location>
        <position position="47"/>
    </location>
    <ligand>
        <name>NAD(+)</name>
        <dbReference type="ChEBI" id="CHEBI:57540"/>
    </ligand>
</feature>
<comment type="similarity">
    <text evidence="2">Belongs to the UDP-glucose/GDP-mannose dehydrogenase family.</text>
</comment>
<dbReference type="STRING" id="1182545.A0A072PQH1"/>
<dbReference type="GeneID" id="25280588"/>
<dbReference type="VEuPathDB" id="FungiDB:A1O9_05665"/>
<feature type="binding site" evidence="9">
    <location>
        <position position="42"/>
    </location>
    <ligand>
        <name>NAD(+)</name>
        <dbReference type="ChEBI" id="CHEBI:57540"/>
    </ligand>
</feature>
<evidence type="ECO:0000313" key="13">
    <source>
        <dbReference type="Proteomes" id="UP000027920"/>
    </source>
</evidence>
<evidence type="ECO:0000256" key="6">
    <source>
        <dbReference type="ARBA" id="ARBA00023027"/>
    </source>
</evidence>
<feature type="binding site" evidence="9">
    <location>
        <position position="178"/>
    </location>
    <ligand>
        <name>NAD(+)</name>
        <dbReference type="ChEBI" id="CHEBI:57540"/>
    </ligand>
</feature>
<sequence>MGASTYTAKVKRVCCIGAGYVGGPSGAVIANKNPTVQITIVDLNSERIQAWNSDTLPVYEPGLARLVKTARDGIPGVRKPNLFFSTQVDKAIAEADLVFIGVNTPTKTRGLGAGRASDLGWLESATRRIAKAAERDLIVVEKSTVPCRTAASIREILIANGKPGVNFEVLSNPEFLAEGTAIKNLLNPDRLLIGCLQTDAGWAAARQLAELYATWVPRERIVTMNLWSSELAKLAANAMLAQRISSINAISAICEATGANVNEVSYACGLDSRIGPKMLQASVGFGGSCFKKDVLNLVYIAESLNLPEVAAYWESVVQVNEYQRSRFTKRIVTCLHNTLNGKKIAVLGFAYKKDTGDTRESTAITVVNNLLAENAQISIYDPKVTESQIMRDLGENNDLEALKSSVKVHTNPYDACDDAHAVVILTEWDMFSNKTPAVVSLETPKNSGLGLQLQLPPTPLSSVADEERSRSANDSNNHDNGSQCSRSSSSSPADSSPGYFAHAASPSAGKADGCSLVVLSPNEAKQPTSPFLWTRPSSPLIVDDELPSRLDWSRIAAAMQRPSYVFDGRNIIDASNLEKLGLRVEAVGVASSWKVEAASV</sequence>
<dbReference type="Gene3D" id="1.20.5.100">
    <property type="entry name" value="Cytochrome c1, transmembrane anchor, C-terminal"/>
    <property type="match status" value="1"/>
</dbReference>
<dbReference type="PIRSF" id="PIRSF000124">
    <property type="entry name" value="UDPglc_GDPman_dh"/>
    <property type="match status" value="1"/>
</dbReference>
<dbReference type="FunFam" id="3.40.50.720:FF:000114">
    <property type="entry name" value="UDP-glucose 6-dehydrogenase"/>
    <property type="match status" value="1"/>
</dbReference>
<keyword evidence="6 9" id="KW-0520">NAD</keyword>
<feature type="binding site" evidence="9">
    <location>
        <begin position="143"/>
        <end position="144"/>
    </location>
    <ligand>
        <name>NAD(+)</name>
        <dbReference type="ChEBI" id="CHEBI:57540"/>
    </ligand>
</feature>
<feature type="binding site" evidence="9">
    <location>
        <position position="359"/>
    </location>
    <ligand>
        <name>NAD(+)</name>
        <dbReference type="ChEBI" id="CHEBI:57540"/>
    </ligand>
</feature>